<evidence type="ECO:0000259" key="5">
    <source>
        <dbReference type="PROSITE" id="PS50002"/>
    </source>
</evidence>
<dbReference type="OrthoDB" id="548867at2759"/>
<reference evidence="7 8" key="1">
    <citation type="submission" date="2016-06" db="EMBL/GenBank/DDBJ databases">
        <title>Evolution of pathogenesis and genome organization in the Tremellales.</title>
        <authorList>
            <person name="Cuomo C."/>
            <person name="Litvintseva A."/>
            <person name="Heitman J."/>
            <person name="Chen Y."/>
            <person name="Sun S."/>
            <person name="Springer D."/>
            <person name="Dromer F."/>
            <person name="Young S."/>
            <person name="Zeng Q."/>
            <person name="Chapman S."/>
            <person name="Gujja S."/>
            <person name="Saif S."/>
            <person name="Birren B."/>
        </authorList>
    </citation>
    <scope>NUCLEOTIDE SEQUENCE [LARGE SCALE GENOMIC DNA]</scope>
    <source>
        <strain evidence="7 8">CBS 6039</strain>
    </source>
</reference>
<feature type="compositionally biased region" description="Low complexity" evidence="4">
    <location>
        <begin position="568"/>
        <end position="581"/>
    </location>
</feature>
<feature type="domain" description="SH3" evidence="5">
    <location>
        <begin position="43"/>
        <end position="103"/>
    </location>
</feature>
<dbReference type="GO" id="GO:0043332">
    <property type="term" value="C:mating projection tip"/>
    <property type="evidence" value="ECO:0007669"/>
    <property type="project" value="TreeGrafter"/>
</dbReference>
<comment type="caution">
    <text evidence="7">The sequence shown here is derived from an EMBL/GenBank/DDBJ whole genome shotgun (WGS) entry which is preliminary data.</text>
</comment>
<dbReference type="SUPFAM" id="SSF54277">
    <property type="entry name" value="CAD &amp; PB1 domains"/>
    <property type="match status" value="1"/>
</dbReference>
<dbReference type="CDD" id="cd06890">
    <property type="entry name" value="PX_Bem1p"/>
    <property type="match status" value="1"/>
</dbReference>
<name>A0A1E3HI91_9TREE</name>
<keyword evidence="1 3" id="KW-0728">SH3 domain</keyword>
<protein>
    <recommendedName>
        <fullName evidence="9">Bud emergence protein 1</fullName>
    </recommendedName>
</protein>
<dbReference type="InterPro" id="IPR035550">
    <property type="entry name" value="Bem1/Scd2_PX"/>
</dbReference>
<evidence type="ECO:0008006" key="9">
    <source>
        <dbReference type="Google" id="ProtNLM"/>
    </source>
</evidence>
<dbReference type="AlphaFoldDB" id="A0A1E3HI91"/>
<feature type="region of interest" description="Disordered" evidence="4">
    <location>
        <begin position="1"/>
        <end position="44"/>
    </location>
</feature>
<feature type="region of interest" description="Disordered" evidence="4">
    <location>
        <begin position="103"/>
        <end position="155"/>
    </location>
</feature>
<dbReference type="Pfam" id="PF07653">
    <property type="entry name" value="SH3_2"/>
    <property type="match status" value="1"/>
</dbReference>
<organism evidence="7 8">
    <name type="scientific">Cryptococcus amylolentus CBS 6039</name>
    <dbReference type="NCBI Taxonomy" id="1295533"/>
    <lineage>
        <taxon>Eukaryota</taxon>
        <taxon>Fungi</taxon>
        <taxon>Dikarya</taxon>
        <taxon>Basidiomycota</taxon>
        <taxon>Agaricomycotina</taxon>
        <taxon>Tremellomycetes</taxon>
        <taxon>Tremellales</taxon>
        <taxon>Cryptococcaceae</taxon>
        <taxon>Cryptococcus</taxon>
    </lineage>
</organism>
<dbReference type="STRING" id="1295533.A0A1E3HI91"/>
<dbReference type="Proteomes" id="UP000094065">
    <property type="component" value="Unassembled WGS sequence"/>
</dbReference>
<evidence type="ECO:0000256" key="4">
    <source>
        <dbReference type="SAM" id="MobiDB-lite"/>
    </source>
</evidence>
<dbReference type="EMBL" id="AWGJ01000009">
    <property type="protein sequence ID" value="ODN76058.1"/>
    <property type="molecule type" value="Genomic_DNA"/>
</dbReference>
<dbReference type="GeneID" id="30157312"/>
<dbReference type="GO" id="GO:0005938">
    <property type="term" value="C:cell cortex"/>
    <property type="evidence" value="ECO:0007669"/>
    <property type="project" value="UniProtKB-ARBA"/>
</dbReference>
<dbReference type="Pfam" id="PF00018">
    <property type="entry name" value="SH3_1"/>
    <property type="match status" value="1"/>
</dbReference>
<feature type="domain" description="PX" evidence="6">
    <location>
        <begin position="327"/>
        <end position="465"/>
    </location>
</feature>
<feature type="compositionally biased region" description="Low complexity" evidence="4">
    <location>
        <begin position="527"/>
        <end position="538"/>
    </location>
</feature>
<dbReference type="CDD" id="cd11879">
    <property type="entry name" value="SH3_Bem1p_2"/>
    <property type="match status" value="1"/>
</dbReference>
<dbReference type="SUPFAM" id="SSF50044">
    <property type="entry name" value="SH3-domain"/>
    <property type="match status" value="2"/>
</dbReference>
<dbReference type="SMART" id="SM00312">
    <property type="entry name" value="PX"/>
    <property type="match status" value="1"/>
</dbReference>
<evidence type="ECO:0000259" key="6">
    <source>
        <dbReference type="PROSITE" id="PS50195"/>
    </source>
</evidence>
<dbReference type="InterPro" id="IPR036871">
    <property type="entry name" value="PX_dom_sf"/>
</dbReference>
<dbReference type="GO" id="GO:1902494">
    <property type="term" value="C:catalytic complex"/>
    <property type="evidence" value="ECO:0007669"/>
    <property type="project" value="UniProtKB-ARBA"/>
</dbReference>
<evidence type="ECO:0000256" key="3">
    <source>
        <dbReference type="PROSITE-ProRule" id="PRU00192"/>
    </source>
</evidence>
<dbReference type="GO" id="GO:0030674">
    <property type="term" value="F:protein-macromolecule adaptor activity"/>
    <property type="evidence" value="ECO:0007669"/>
    <property type="project" value="TreeGrafter"/>
</dbReference>
<proteinExistence type="predicted"/>
<feature type="compositionally biased region" description="Polar residues" evidence="4">
    <location>
        <begin position="265"/>
        <end position="292"/>
    </location>
</feature>
<dbReference type="GO" id="GO:0000747">
    <property type="term" value="P:conjugation with cellular fusion"/>
    <property type="evidence" value="ECO:0007669"/>
    <property type="project" value="TreeGrafter"/>
</dbReference>
<dbReference type="PROSITE" id="PS50002">
    <property type="entry name" value="SH3"/>
    <property type="match status" value="2"/>
</dbReference>
<feature type="region of interest" description="Disordered" evidence="4">
    <location>
        <begin position="487"/>
        <end position="604"/>
    </location>
</feature>
<dbReference type="InterPro" id="IPR036028">
    <property type="entry name" value="SH3-like_dom_sf"/>
</dbReference>
<feature type="region of interest" description="Disordered" evidence="4">
    <location>
        <begin position="265"/>
        <end position="318"/>
    </location>
</feature>
<feature type="domain" description="SH3" evidence="5">
    <location>
        <begin position="156"/>
        <end position="218"/>
    </location>
</feature>
<dbReference type="InterPro" id="IPR051228">
    <property type="entry name" value="NADPH_Oxidase/PX-Domain"/>
</dbReference>
<feature type="compositionally biased region" description="Polar residues" evidence="4">
    <location>
        <begin position="119"/>
        <end position="137"/>
    </location>
</feature>
<dbReference type="GO" id="GO:0035091">
    <property type="term" value="F:phosphatidylinositol binding"/>
    <property type="evidence" value="ECO:0007669"/>
    <property type="project" value="InterPro"/>
</dbReference>
<dbReference type="SUPFAM" id="SSF64268">
    <property type="entry name" value="PX domain"/>
    <property type="match status" value="1"/>
</dbReference>
<dbReference type="SMART" id="SM00326">
    <property type="entry name" value="SH3"/>
    <property type="match status" value="2"/>
</dbReference>
<dbReference type="GO" id="GO:0051130">
    <property type="term" value="P:positive regulation of cellular component organization"/>
    <property type="evidence" value="ECO:0007669"/>
    <property type="project" value="UniProtKB-ARBA"/>
</dbReference>
<keyword evidence="8" id="KW-1185">Reference proteome</keyword>
<feature type="compositionally biased region" description="Low complexity" evidence="4">
    <location>
        <begin position="593"/>
        <end position="602"/>
    </location>
</feature>
<dbReference type="Pfam" id="PF00787">
    <property type="entry name" value="PX"/>
    <property type="match status" value="1"/>
</dbReference>
<dbReference type="PANTHER" id="PTHR15706">
    <property type="entry name" value="SH3 MULTIPLE DOMAIN"/>
    <property type="match status" value="1"/>
</dbReference>
<evidence type="ECO:0000313" key="7">
    <source>
        <dbReference type="EMBL" id="ODN76058.1"/>
    </source>
</evidence>
<gene>
    <name evidence="7" type="ORF">L202_06003</name>
</gene>
<dbReference type="InterPro" id="IPR001683">
    <property type="entry name" value="PX_dom"/>
</dbReference>
<dbReference type="Gene3D" id="3.30.1520.10">
    <property type="entry name" value="Phox-like domain"/>
    <property type="match status" value="1"/>
</dbReference>
<evidence type="ECO:0000313" key="8">
    <source>
        <dbReference type="Proteomes" id="UP000094065"/>
    </source>
</evidence>
<dbReference type="PANTHER" id="PTHR15706:SF2">
    <property type="entry name" value="SH3 AND PX DOMAIN-CONTAINING PROTEIN 2A"/>
    <property type="match status" value="1"/>
</dbReference>
<dbReference type="InterPro" id="IPR035549">
    <property type="entry name" value="Bem1/Scd2_SH3_2"/>
</dbReference>
<dbReference type="FunFam" id="2.30.30.40:FF:000093">
    <property type="entry name" value="Protein kinase activator Bem1"/>
    <property type="match status" value="1"/>
</dbReference>
<dbReference type="InterPro" id="IPR001452">
    <property type="entry name" value="SH3_domain"/>
</dbReference>
<feature type="compositionally biased region" description="Polar residues" evidence="4">
    <location>
        <begin position="499"/>
        <end position="522"/>
    </location>
</feature>
<evidence type="ECO:0000256" key="2">
    <source>
        <dbReference type="ARBA" id="ARBA00022737"/>
    </source>
</evidence>
<dbReference type="PROSITE" id="PS50195">
    <property type="entry name" value="PX"/>
    <property type="match status" value="1"/>
</dbReference>
<accession>A0A1E3HI91</accession>
<dbReference type="Gene3D" id="3.10.20.90">
    <property type="entry name" value="Phosphatidylinositol 3-kinase Catalytic Subunit, Chain A, domain 1"/>
    <property type="match status" value="1"/>
</dbReference>
<keyword evidence="2" id="KW-0677">Repeat</keyword>
<dbReference type="Gene3D" id="2.30.30.40">
    <property type="entry name" value="SH3 Domains"/>
    <property type="match status" value="2"/>
</dbReference>
<feature type="compositionally biased region" description="Low complexity" evidence="4">
    <location>
        <begin position="293"/>
        <end position="311"/>
    </location>
</feature>
<dbReference type="RefSeq" id="XP_018991589.1">
    <property type="nucleotide sequence ID" value="XM_019140438.1"/>
</dbReference>
<evidence type="ECO:0000256" key="1">
    <source>
        <dbReference type="ARBA" id="ARBA00022443"/>
    </source>
</evidence>
<sequence>MKSLRRSLNHEKNNGSPQPSPPLPTSQSATPHVLGRPSEKVAPPQKVIKALASHQSTNPSELSYNKGDFWYVTGERGSWYEALNPLTGSRGAVPKQDFEEFVKGGKHPAGAKSIDVGSSRPNTPSHLQNSLQNNPRSPGTGVVSPPMSADSARSSKSPVYAIVQYDFQAERPDELEAKKGEPIVIMAQSNHEWFVAKPIGRLGGPGLIPVAFVEVRDPKTGQPVSIEPNSIPMVEEWKKKTADYKAAAIPLGKFDIIGPGVTNSPYAPNPGSANASQTSLSRTGSTSATLVNPVTGSSSTSTTSTTPAPTERSSRRASYVPVKNEMLPPGNLTSMSVLSFHQENGVYWFRLNVNFVPDDPTASAYSFGLYRSYEDFYDFQIALLDTFPYEAGRPGSGNGRETPERILPYMPGPVDYEIDDELTEYRREELDVYVKELLDLKSKGAGPVLRHELLRTFFATRHGDHYEKISREDAVEELQEQLADVQLDPRLSGGYSPSAIRSQSAASRHSQTNNQYRHSPQAYQGHAASRSVSSRGASPLPQVETHQRSDSYGRPTSGRQSGAAHYVSGGPSTGGTASSWGINNGPLSASTVPTTPGTAPQQAGPPPYIKIKIYDRATDDLIAIRVHSAVTYADLFEKVRARLGPGVSVLRYRVSINGQEGYKELRDDAELSGWLRTEGQKLVLYAEQ</sequence>